<dbReference type="AlphaFoldDB" id="A0A3E2B5I4"/>
<accession>A0A3E2B5I4</accession>
<dbReference type="PROSITE" id="PS50126">
    <property type="entry name" value="S1"/>
    <property type="match status" value="1"/>
</dbReference>
<keyword evidence="6" id="KW-1185">Reference proteome</keyword>
<protein>
    <submittedName>
        <fullName evidence="5">30S ribosomal protein S1</fullName>
    </submittedName>
</protein>
<dbReference type="PANTHER" id="PTHR10724">
    <property type="entry name" value="30S RIBOSOMAL PROTEIN S1"/>
    <property type="match status" value="1"/>
</dbReference>
<organism evidence="5 6">
    <name type="scientific">Evtepia gabavorous</name>
    <dbReference type="NCBI Taxonomy" id="2211183"/>
    <lineage>
        <taxon>Bacteria</taxon>
        <taxon>Bacillati</taxon>
        <taxon>Bacillota</taxon>
        <taxon>Clostridia</taxon>
        <taxon>Eubacteriales</taxon>
        <taxon>Evtepia</taxon>
    </lineage>
</organism>
<dbReference type="PROSITE" id="PS50817">
    <property type="entry name" value="INTEIN_N_TER"/>
    <property type="match status" value="1"/>
</dbReference>
<keyword evidence="3" id="KW-0687">Ribonucleoprotein</keyword>
<dbReference type="GO" id="GO:0016539">
    <property type="term" value="P:intein-mediated protein splicing"/>
    <property type="evidence" value="ECO:0007669"/>
    <property type="project" value="InterPro"/>
</dbReference>
<dbReference type="PANTHER" id="PTHR10724:SF7">
    <property type="entry name" value="SMALL RIBOSOMAL SUBUNIT PROTEIN BS1C"/>
    <property type="match status" value="1"/>
</dbReference>
<dbReference type="GO" id="GO:0005840">
    <property type="term" value="C:ribosome"/>
    <property type="evidence" value="ECO:0007669"/>
    <property type="project" value="UniProtKB-KW"/>
</dbReference>
<reference evidence="5 6" key="1">
    <citation type="submission" date="2018-07" db="EMBL/GenBank/DDBJ databases">
        <title>GABA Modulating Bacteria of the Human Gut Microbiota.</title>
        <authorList>
            <person name="Strandwitz P."/>
            <person name="Kim K.H."/>
            <person name="Terekhova D."/>
            <person name="Liu J.K."/>
            <person name="Sharma A."/>
            <person name="Levering J."/>
            <person name="Mcdonald D."/>
            <person name="Dietrich D."/>
            <person name="Ramadhar T.R."/>
            <person name="Lekbua A."/>
            <person name="Mroue N."/>
            <person name="Liston C."/>
            <person name="Stewart E.J."/>
            <person name="Dubin M.J."/>
            <person name="Zengler K."/>
            <person name="Knight R."/>
            <person name="Gilbert J.A."/>
            <person name="Clardy J."/>
            <person name="Lewis K."/>
        </authorList>
    </citation>
    <scope>NUCLEOTIDE SEQUENCE [LARGE SCALE GENOMIC DNA]</scope>
    <source>
        <strain evidence="5 6">KLE1738</strain>
    </source>
</reference>
<dbReference type="InterPro" id="IPR012340">
    <property type="entry name" value="NA-bd_OB-fold"/>
</dbReference>
<evidence type="ECO:0000256" key="1">
    <source>
        <dbReference type="ARBA" id="ARBA00006767"/>
    </source>
</evidence>
<dbReference type="InterPro" id="IPR003029">
    <property type="entry name" value="S1_domain"/>
</dbReference>
<evidence type="ECO:0000313" key="5">
    <source>
        <dbReference type="EMBL" id="RFT07221.1"/>
    </source>
</evidence>
<sequence>MEQETVLEGRAVLCTPGHDLLVNLGPFTGTIPREEAALGIREGTAREIAILSRVGKPISFTVTGVAEGAPPQLTLSRRRAQELALAELLRCPPGTVLPATVTHLEGFGAFVDVGCGVVSLIGIENCSVSRISHPARRFTVGQEIYTVLTGSDPDQGRLFLSHKELLGTWLENVARFSPGMTVAGWVRGVKSYGTFVELTPNLTGLADQTEGLAEDDRVSVYIKAILPDRMKIKLTLIHRLEPEPGPEPLSYFITSGQLSRWDYSPPGRLAHKIQTVFG</sequence>
<dbReference type="Gene3D" id="2.40.50.140">
    <property type="entry name" value="Nucleic acid-binding proteins"/>
    <property type="match status" value="2"/>
</dbReference>
<evidence type="ECO:0000256" key="2">
    <source>
        <dbReference type="ARBA" id="ARBA00022980"/>
    </source>
</evidence>
<feature type="domain" description="S1 motif" evidence="4">
    <location>
        <begin position="94"/>
        <end position="163"/>
    </location>
</feature>
<dbReference type="SMART" id="SM00316">
    <property type="entry name" value="S1"/>
    <property type="match status" value="3"/>
</dbReference>
<dbReference type="GO" id="GO:1990904">
    <property type="term" value="C:ribonucleoprotein complex"/>
    <property type="evidence" value="ECO:0007669"/>
    <property type="project" value="UniProtKB-KW"/>
</dbReference>
<dbReference type="SUPFAM" id="SSF50249">
    <property type="entry name" value="Nucleic acid-binding proteins"/>
    <property type="match status" value="2"/>
</dbReference>
<dbReference type="Pfam" id="PF00575">
    <property type="entry name" value="S1"/>
    <property type="match status" value="1"/>
</dbReference>
<dbReference type="InterPro" id="IPR006141">
    <property type="entry name" value="Intein_N"/>
</dbReference>
<comment type="similarity">
    <text evidence="1">Belongs to the bacterial ribosomal protein bS1 family.</text>
</comment>
<evidence type="ECO:0000259" key="4">
    <source>
        <dbReference type="PROSITE" id="PS50126"/>
    </source>
</evidence>
<dbReference type="GO" id="GO:0006412">
    <property type="term" value="P:translation"/>
    <property type="evidence" value="ECO:0007669"/>
    <property type="project" value="TreeGrafter"/>
</dbReference>
<gene>
    <name evidence="5" type="ORF">DV520_04115</name>
</gene>
<dbReference type="OrthoDB" id="1777747at2"/>
<evidence type="ECO:0000313" key="6">
    <source>
        <dbReference type="Proteomes" id="UP000260649"/>
    </source>
</evidence>
<dbReference type="GO" id="GO:0003729">
    <property type="term" value="F:mRNA binding"/>
    <property type="evidence" value="ECO:0007669"/>
    <property type="project" value="TreeGrafter"/>
</dbReference>
<evidence type="ECO:0000256" key="3">
    <source>
        <dbReference type="ARBA" id="ARBA00023274"/>
    </source>
</evidence>
<keyword evidence="2 5" id="KW-0689">Ribosomal protein</keyword>
<dbReference type="EMBL" id="QQRQ01000004">
    <property type="protein sequence ID" value="RFT07221.1"/>
    <property type="molecule type" value="Genomic_DNA"/>
</dbReference>
<dbReference type="GO" id="GO:0003735">
    <property type="term" value="F:structural constituent of ribosome"/>
    <property type="evidence" value="ECO:0007669"/>
    <property type="project" value="TreeGrafter"/>
</dbReference>
<comment type="caution">
    <text evidence="5">The sequence shown here is derived from an EMBL/GenBank/DDBJ whole genome shotgun (WGS) entry which is preliminary data.</text>
</comment>
<dbReference type="InterPro" id="IPR050437">
    <property type="entry name" value="Ribos_protein_bS1-like"/>
</dbReference>
<dbReference type="Proteomes" id="UP000260649">
    <property type="component" value="Unassembled WGS sequence"/>
</dbReference>
<proteinExistence type="inferred from homology"/>
<name>A0A3E2B5I4_9FIRM</name>